<evidence type="ECO:0000256" key="7">
    <source>
        <dbReference type="SAM" id="MobiDB-lite"/>
    </source>
</evidence>
<organism evidence="9 10">
    <name type="scientific">Jiella pelagia</name>
    <dbReference type="NCBI Taxonomy" id="2986949"/>
    <lineage>
        <taxon>Bacteria</taxon>
        <taxon>Pseudomonadati</taxon>
        <taxon>Pseudomonadota</taxon>
        <taxon>Alphaproteobacteria</taxon>
        <taxon>Hyphomicrobiales</taxon>
        <taxon>Aurantimonadaceae</taxon>
        <taxon>Jiella</taxon>
    </lineage>
</organism>
<evidence type="ECO:0000256" key="1">
    <source>
        <dbReference type="ARBA" id="ARBA00000073"/>
    </source>
</evidence>
<feature type="compositionally biased region" description="Basic and acidic residues" evidence="7">
    <location>
        <begin position="120"/>
        <end position="211"/>
    </location>
</feature>
<dbReference type="InterPro" id="IPR020094">
    <property type="entry name" value="TruA/RsuA/RluB/E/F_N"/>
</dbReference>
<evidence type="ECO:0000256" key="3">
    <source>
        <dbReference type="ARBA" id="ARBA00022884"/>
    </source>
</evidence>
<dbReference type="EC" id="5.4.99.-" evidence="6"/>
<dbReference type="NCBIfam" id="TIGR00093">
    <property type="entry name" value="pseudouridine synthase"/>
    <property type="match status" value="1"/>
</dbReference>
<keyword evidence="3 5" id="KW-0694">RNA-binding</keyword>
<dbReference type="SUPFAM" id="SSF55120">
    <property type="entry name" value="Pseudouridine synthase"/>
    <property type="match status" value="1"/>
</dbReference>
<dbReference type="CDD" id="cd00165">
    <property type="entry name" value="S4"/>
    <property type="match status" value="1"/>
</dbReference>
<feature type="region of interest" description="Disordered" evidence="7">
    <location>
        <begin position="1"/>
        <end position="219"/>
    </location>
</feature>
<feature type="compositionally biased region" description="Basic and acidic residues" evidence="7">
    <location>
        <begin position="509"/>
        <end position="548"/>
    </location>
</feature>
<dbReference type="Pfam" id="PF01479">
    <property type="entry name" value="S4"/>
    <property type="match status" value="1"/>
</dbReference>
<dbReference type="Gene3D" id="3.30.70.580">
    <property type="entry name" value="Pseudouridine synthase I, catalytic domain, N-terminal subdomain"/>
    <property type="match status" value="1"/>
</dbReference>
<dbReference type="Gene3D" id="3.30.70.1560">
    <property type="entry name" value="Alpha-L RNA-binding motif"/>
    <property type="match status" value="1"/>
</dbReference>
<reference evidence="9" key="1">
    <citation type="submission" date="2022-12" db="EMBL/GenBank/DDBJ databases">
        <title>Jiella pelagia sp. nov., isolated from phosphonate enriched culture of Northwest Pacific surface seawater.</title>
        <authorList>
            <person name="Shin D.Y."/>
            <person name="Hwang C.Y."/>
        </authorList>
    </citation>
    <scope>NUCLEOTIDE SEQUENCE</scope>
    <source>
        <strain evidence="9">HL-NP1</strain>
    </source>
</reference>
<feature type="domain" description="RNA-binding S4" evidence="8">
    <location>
        <begin position="226"/>
        <end position="283"/>
    </location>
</feature>
<dbReference type="PROSITE" id="PS01149">
    <property type="entry name" value="PSI_RSU"/>
    <property type="match status" value="1"/>
</dbReference>
<evidence type="ECO:0000256" key="4">
    <source>
        <dbReference type="ARBA" id="ARBA00023235"/>
    </source>
</evidence>
<dbReference type="Proteomes" id="UP001164020">
    <property type="component" value="Chromosome"/>
</dbReference>
<name>A0ABY7C936_9HYPH</name>
<protein>
    <recommendedName>
        <fullName evidence="6">Pseudouridine synthase</fullName>
        <ecNumber evidence="6">5.4.99.-</ecNumber>
    </recommendedName>
</protein>
<evidence type="ECO:0000256" key="6">
    <source>
        <dbReference type="RuleBase" id="RU003887"/>
    </source>
</evidence>
<sequence length="727" mass="77842">MSEDGNGSEGGGGGRKSGPRKGGGGGKFAGERRPRPADGGGDKRRSFGAKPGKPYAGKRERPGGDAPSGAGGGEGRPARARPEGGKPFTPKSRGMFSHGGARSADSGDGTGGKPRSYGRRNHDDAVGGEKREEGERKPRPLGAGRRDARPAEPRGRDDAKGGFRRDRSKERTAAEKGPGDKTSRPGRRERAAAGETPRHSDARPPRGEARPDTSQADAAGEAALTMRIARRLARAGVASRRDAEAMIAEGRVSVNDKVLETPALDVGPKDRITIDGEPLPAIERTRLWLFNKPAGLVTTNKDPEGRQTVFDKLPAEMPRVLTIGRLDINTEGLLLLTNDGGLARVLELPATGWLRRYRVRAHGTIDQAKLDELRAGIAIDGVFYGAIEATLDREQGSNVWMTLGLREGKNREVKRVLGHLGLDVNRLIRLSYGPFQLADLAEGAVREIHGKTLRDQLGPRLIEEAGADFDAPIVNPFSNKPVEAPRTPRAKDGEARQPRGETAPNRKRQREEEREDALGKLATRADRPSRGKTEDRPARPGHADRSARPGEPGKSFGGKSFGAKSFGEKSFGEKSFGDKPRARGNARDDGPGPRSRPGERGDGREGKRSTGDRPPREGFGDKKFGDRKFGDKKFGDKTFGAGKRDAAADERPSRPPLGAGRRLSNVWIAPGGRPMGPKKAAGEEARAERAERPRSADPTQRMGKRRTGPKPTSGAGGAGGPRRPKKG</sequence>
<dbReference type="SMART" id="SM00363">
    <property type="entry name" value="S4"/>
    <property type="match status" value="1"/>
</dbReference>
<dbReference type="RefSeq" id="WP_268882765.1">
    <property type="nucleotide sequence ID" value="NZ_CP114029.1"/>
</dbReference>
<dbReference type="InterPro" id="IPR042092">
    <property type="entry name" value="PsdUridine_s_RsuA/RluB/E/F_cat"/>
</dbReference>
<dbReference type="Pfam" id="PF00849">
    <property type="entry name" value="PseudoU_synth_2"/>
    <property type="match status" value="1"/>
</dbReference>
<dbReference type="InterPro" id="IPR050343">
    <property type="entry name" value="RsuA_PseudoU_synthase"/>
</dbReference>
<evidence type="ECO:0000256" key="5">
    <source>
        <dbReference type="PROSITE-ProRule" id="PRU00182"/>
    </source>
</evidence>
<dbReference type="SUPFAM" id="SSF55174">
    <property type="entry name" value="Alpha-L RNA-binding motif"/>
    <property type="match status" value="1"/>
</dbReference>
<dbReference type="InterPro" id="IPR020103">
    <property type="entry name" value="PsdUridine_synth_cat_dom_sf"/>
</dbReference>
<feature type="compositionally biased region" description="Basic and acidic residues" evidence="7">
    <location>
        <begin position="566"/>
        <end position="653"/>
    </location>
</feature>
<feature type="compositionally biased region" description="Basic and acidic residues" evidence="7">
    <location>
        <begin position="489"/>
        <end position="499"/>
    </location>
</feature>
<dbReference type="InterPro" id="IPR006145">
    <property type="entry name" value="PsdUridine_synth_RsuA/RluA"/>
</dbReference>
<feature type="compositionally biased region" description="Gly residues" evidence="7">
    <location>
        <begin position="7"/>
        <end position="28"/>
    </location>
</feature>
<dbReference type="PROSITE" id="PS50889">
    <property type="entry name" value="S4"/>
    <property type="match status" value="1"/>
</dbReference>
<dbReference type="InterPro" id="IPR000748">
    <property type="entry name" value="PsdUridine_synth_RsuA/RluB/E/F"/>
</dbReference>
<proteinExistence type="inferred from homology"/>
<feature type="compositionally biased region" description="Basic and acidic residues" evidence="7">
    <location>
        <begin position="29"/>
        <end position="45"/>
    </location>
</feature>
<evidence type="ECO:0000259" key="8">
    <source>
        <dbReference type="SMART" id="SM00363"/>
    </source>
</evidence>
<keyword evidence="4 6" id="KW-0413">Isomerase</keyword>
<dbReference type="InterPro" id="IPR036986">
    <property type="entry name" value="S4_RNA-bd_sf"/>
</dbReference>
<accession>A0ABY7C936</accession>
<keyword evidence="10" id="KW-1185">Reference proteome</keyword>
<dbReference type="Gene3D" id="3.10.290.10">
    <property type="entry name" value="RNA-binding S4 domain"/>
    <property type="match status" value="1"/>
</dbReference>
<comment type="similarity">
    <text evidence="2 6">Belongs to the pseudouridine synthase RsuA family.</text>
</comment>
<feature type="compositionally biased region" description="Basic and acidic residues" evidence="7">
    <location>
        <begin position="680"/>
        <end position="695"/>
    </location>
</feature>
<dbReference type="InterPro" id="IPR002942">
    <property type="entry name" value="S4_RNA-bd"/>
</dbReference>
<dbReference type="PANTHER" id="PTHR47683">
    <property type="entry name" value="PSEUDOURIDINE SYNTHASE FAMILY PROTEIN-RELATED"/>
    <property type="match status" value="1"/>
</dbReference>
<comment type="catalytic activity">
    <reaction evidence="1">
        <text>a uridine in RNA = a pseudouridine in RNA</text>
        <dbReference type="Rhea" id="RHEA:48348"/>
        <dbReference type="Rhea" id="RHEA-COMP:12068"/>
        <dbReference type="Rhea" id="RHEA-COMP:12069"/>
        <dbReference type="ChEBI" id="CHEBI:65314"/>
        <dbReference type="ChEBI" id="CHEBI:65315"/>
    </reaction>
</comment>
<evidence type="ECO:0000313" key="10">
    <source>
        <dbReference type="Proteomes" id="UP001164020"/>
    </source>
</evidence>
<dbReference type="InterPro" id="IPR018496">
    <property type="entry name" value="PsdUridine_synth_RsuA/RluB_CS"/>
</dbReference>
<dbReference type="PANTHER" id="PTHR47683:SF3">
    <property type="entry name" value="RIBOSOMAL LARGE SUBUNIT PSEUDOURIDINE SYNTHASE B"/>
    <property type="match status" value="1"/>
</dbReference>
<gene>
    <name evidence="9" type="ORF">OH818_09510</name>
</gene>
<feature type="region of interest" description="Disordered" evidence="7">
    <location>
        <begin position="472"/>
        <end position="727"/>
    </location>
</feature>
<dbReference type="EMBL" id="CP114029">
    <property type="protein sequence ID" value="WAP70295.1"/>
    <property type="molecule type" value="Genomic_DNA"/>
</dbReference>
<evidence type="ECO:0000256" key="2">
    <source>
        <dbReference type="ARBA" id="ARBA00008348"/>
    </source>
</evidence>
<evidence type="ECO:0000313" key="9">
    <source>
        <dbReference type="EMBL" id="WAP70295.1"/>
    </source>
</evidence>